<dbReference type="AlphaFoldDB" id="F0UQX9"/>
<evidence type="ECO:0000313" key="3">
    <source>
        <dbReference type="Proteomes" id="UP000008142"/>
    </source>
</evidence>
<protein>
    <submittedName>
        <fullName evidence="2">Predicted protein</fullName>
    </submittedName>
</protein>
<evidence type="ECO:0000313" key="2">
    <source>
        <dbReference type="EMBL" id="EGC48306.1"/>
    </source>
</evidence>
<dbReference type="EMBL" id="DS990641">
    <property type="protein sequence ID" value="EGC48306.1"/>
    <property type="molecule type" value="Genomic_DNA"/>
</dbReference>
<evidence type="ECO:0000256" key="1">
    <source>
        <dbReference type="SAM" id="MobiDB-lite"/>
    </source>
</evidence>
<reference evidence="3" key="1">
    <citation type="submission" date="2008-07" db="EMBL/GenBank/DDBJ databases">
        <title>Annotation of Ajellomyces capsulatus strain H88.</title>
        <authorList>
            <person name="Champion M."/>
            <person name="Cuomo C."/>
            <person name="Ma L.-J."/>
            <person name="Henn M.R."/>
            <person name="Sil A."/>
            <person name="Goldman B."/>
            <person name="Young S.K."/>
            <person name="Kodira C.D."/>
            <person name="Zeng Q."/>
            <person name="Koehrsen M."/>
            <person name="Alvarado L."/>
            <person name="Berlin A."/>
            <person name="Borenstein D."/>
            <person name="Chen Z."/>
            <person name="Engels R."/>
            <person name="Freedman E."/>
            <person name="Gellesch M."/>
            <person name="Goldberg J."/>
            <person name="Griggs A."/>
            <person name="Gujja S."/>
            <person name="Heiman D."/>
            <person name="Hepburn T."/>
            <person name="Howarth C."/>
            <person name="Jen D."/>
            <person name="Larson L."/>
            <person name="Lewis B."/>
            <person name="Mehta T."/>
            <person name="Park D."/>
            <person name="Pearson M."/>
            <person name="Roberts A."/>
            <person name="Saif S."/>
            <person name="Shea T."/>
            <person name="Shenoy N."/>
            <person name="Sisk P."/>
            <person name="Stolte C."/>
            <person name="Sykes S."/>
            <person name="Walk T."/>
            <person name="White J."/>
            <person name="Yandava C."/>
            <person name="Klein B."/>
            <person name="McEwen J.G."/>
            <person name="Puccia R."/>
            <person name="Goldman G.H."/>
            <person name="Felipe M.S."/>
            <person name="Nino-Vega G."/>
            <person name="San-Blas G."/>
            <person name="Taylor J."/>
            <person name="Mendoza L."/>
            <person name="Galagan J."/>
            <person name="Nusbaum C."/>
            <person name="Birren B."/>
        </authorList>
    </citation>
    <scope>NUCLEOTIDE SEQUENCE [LARGE SCALE GENOMIC DNA]</scope>
    <source>
        <strain evidence="3">H88</strain>
    </source>
</reference>
<accession>F0UQX9</accession>
<feature type="region of interest" description="Disordered" evidence="1">
    <location>
        <begin position="135"/>
        <end position="155"/>
    </location>
</feature>
<proteinExistence type="predicted"/>
<dbReference type="Proteomes" id="UP000008142">
    <property type="component" value="Unassembled WGS sequence"/>
</dbReference>
<dbReference type="HOGENOM" id="CLU_1133306_0_0_1"/>
<organism evidence="3">
    <name type="scientific">Ajellomyces capsulatus (strain H88)</name>
    <name type="common">Darling's disease fungus</name>
    <name type="synonym">Histoplasma capsulatum</name>
    <dbReference type="NCBI Taxonomy" id="544711"/>
    <lineage>
        <taxon>Eukaryota</taxon>
        <taxon>Fungi</taxon>
        <taxon>Dikarya</taxon>
        <taxon>Ascomycota</taxon>
        <taxon>Pezizomycotina</taxon>
        <taxon>Eurotiomycetes</taxon>
        <taxon>Eurotiomycetidae</taxon>
        <taxon>Onygenales</taxon>
        <taxon>Ajellomycetaceae</taxon>
        <taxon>Histoplasma</taxon>
    </lineage>
</organism>
<name>F0UQX9_AJEC8</name>
<gene>
    <name evidence="2" type="ORF">HCEG_07521</name>
</gene>
<sequence length="245" mass="26952">MTEVVIDWPGWTSNFYFPLAIAWFSQSASTAEDTHTFPSFISCTPLGLPKPQDSRGDPRLAANHSELSVHSFPCASSAQVPFFGHFIDNSHQSQVPNAHIGMGGGRPLITCINYRCHTSWYLQLLLHSAPGPLSNMKRGQKGSRGEGPDNVNNETILLCPDPELQQQEYQNASYKPLLSPLLIAPGKELEGERWSEVICVVLQISCLSVEHGGPMNPSLHPKTLVPVPAWVFSSSFALLGYLRDQ</sequence>